<dbReference type="AlphaFoldDB" id="A0A6C0C798"/>
<evidence type="ECO:0000259" key="2">
    <source>
        <dbReference type="PROSITE" id="PS50118"/>
    </source>
</evidence>
<protein>
    <recommendedName>
        <fullName evidence="2">HMG box domain-containing protein</fullName>
    </recommendedName>
</protein>
<dbReference type="Gene3D" id="1.10.30.10">
    <property type="entry name" value="High mobility group box domain"/>
    <property type="match status" value="1"/>
</dbReference>
<dbReference type="InterPro" id="IPR009071">
    <property type="entry name" value="HMG_box_dom"/>
</dbReference>
<organism evidence="3">
    <name type="scientific">viral metagenome</name>
    <dbReference type="NCBI Taxonomy" id="1070528"/>
    <lineage>
        <taxon>unclassified sequences</taxon>
        <taxon>metagenomes</taxon>
        <taxon>organismal metagenomes</taxon>
    </lineage>
</organism>
<feature type="region of interest" description="Disordered" evidence="1">
    <location>
        <begin position="238"/>
        <end position="257"/>
    </location>
</feature>
<dbReference type="CDD" id="cd00084">
    <property type="entry name" value="HMG-box_SF"/>
    <property type="match status" value="1"/>
</dbReference>
<sequence length="257" mass="28002">MSAQIINQHFAVALKEMSDSAMGLVVSKLSSKYGFNAEEAARFLDLDSLPKAPKAPKASKAPKAPKVSKEMASQAPEPEPKSVSDTESDAEPENATVNDECPGCETGCDYEGAHRDDTGKYHPACSTKAAEKEAKKAEKEAAKKAEKEAEKEAKEAAKKAEKEAEKEAKKAAKKATKKAEKEANEGKKAKRAPSGYNLFCKAHRDETKDRLTEDDLLGQAPKPSEVLTEMARMWKMAQPEVRNEWNDNAKASSSDEE</sequence>
<dbReference type="PROSITE" id="PS50118">
    <property type="entry name" value="HMG_BOX_2"/>
    <property type="match status" value="1"/>
</dbReference>
<evidence type="ECO:0000313" key="3">
    <source>
        <dbReference type="EMBL" id="QHS99393.1"/>
    </source>
</evidence>
<feature type="compositionally biased region" description="Basic and acidic residues" evidence="1">
    <location>
        <begin position="177"/>
        <end position="187"/>
    </location>
</feature>
<feature type="compositionally biased region" description="Basic and acidic residues" evidence="1">
    <location>
        <begin position="111"/>
        <end position="120"/>
    </location>
</feature>
<accession>A0A6C0C798</accession>
<dbReference type="InterPro" id="IPR036910">
    <property type="entry name" value="HMG_box_dom_sf"/>
</dbReference>
<proteinExistence type="predicted"/>
<feature type="domain" description="HMG box" evidence="2">
    <location>
        <begin position="189"/>
        <end position="257"/>
    </location>
</feature>
<feature type="compositionally biased region" description="Low complexity" evidence="1">
    <location>
        <begin position="50"/>
        <end position="65"/>
    </location>
</feature>
<dbReference type="SUPFAM" id="SSF47095">
    <property type="entry name" value="HMG-box"/>
    <property type="match status" value="1"/>
</dbReference>
<dbReference type="EMBL" id="MN739341">
    <property type="protein sequence ID" value="QHS99393.1"/>
    <property type="molecule type" value="Genomic_DNA"/>
</dbReference>
<evidence type="ECO:0000256" key="1">
    <source>
        <dbReference type="SAM" id="MobiDB-lite"/>
    </source>
</evidence>
<feature type="region of interest" description="Disordered" evidence="1">
    <location>
        <begin position="44"/>
        <end position="198"/>
    </location>
</feature>
<feature type="compositionally biased region" description="Basic and acidic residues" evidence="1">
    <location>
        <begin position="129"/>
        <end position="170"/>
    </location>
</feature>
<reference evidence="3" key="1">
    <citation type="journal article" date="2020" name="Nature">
        <title>Giant virus diversity and host interactions through global metagenomics.</title>
        <authorList>
            <person name="Schulz F."/>
            <person name="Roux S."/>
            <person name="Paez-Espino D."/>
            <person name="Jungbluth S."/>
            <person name="Walsh D.A."/>
            <person name="Denef V.J."/>
            <person name="McMahon K.D."/>
            <person name="Konstantinidis K.T."/>
            <person name="Eloe-Fadrosh E.A."/>
            <person name="Kyrpides N.C."/>
            <person name="Woyke T."/>
        </authorList>
    </citation>
    <scope>NUCLEOTIDE SEQUENCE</scope>
    <source>
        <strain evidence="3">GVMAG-M-3300020185-33</strain>
    </source>
</reference>
<name>A0A6C0C798_9ZZZZ</name>